<proteinExistence type="predicted"/>
<dbReference type="SUPFAM" id="SSF49899">
    <property type="entry name" value="Concanavalin A-like lectins/glucanases"/>
    <property type="match status" value="1"/>
</dbReference>
<evidence type="ECO:0008006" key="2">
    <source>
        <dbReference type="Google" id="ProtNLM"/>
    </source>
</evidence>
<reference evidence="1" key="1">
    <citation type="submission" date="2018-05" db="EMBL/GenBank/DDBJ databases">
        <authorList>
            <person name="Lanie J.A."/>
            <person name="Ng W.-L."/>
            <person name="Kazmierczak K.M."/>
            <person name="Andrzejewski T.M."/>
            <person name="Davidsen T.M."/>
            <person name="Wayne K.J."/>
            <person name="Tettelin H."/>
            <person name="Glass J.I."/>
            <person name="Rusch D."/>
            <person name="Podicherti R."/>
            <person name="Tsui H.-C.T."/>
            <person name="Winkler M.E."/>
        </authorList>
    </citation>
    <scope>NUCLEOTIDE SEQUENCE</scope>
</reference>
<accession>A0A382GGB2</accession>
<name>A0A382GGB2_9ZZZZ</name>
<sequence length="190" mass="20055">MKLITFMLMAVAVCFLTVSGMAGLDDQLVSAWTFDDGTANDHFGSNNGAFKNGAKTGAGKKGQGLVLANPKNPAAGKNTGQYVEVPSSKSLEQSDGVFSISLWFNAKTGGGRNHSGVFFKGEKIGWGPLFMVRAATTSAVNMTFGSCWKGAEGWFACDNSYKEGEWTHVAYVVDGKTATAYVNNKIPASG</sequence>
<dbReference type="Gene3D" id="2.60.120.200">
    <property type="match status" value="1"/>
</dbReference>
<organism evidence="1">
    <name type="scientific">marine metagenome</name>
    <dbReference type="NCBI Taxonomy" id="408172"/>
    <lineage>
        <taxon>unclassified sequences</taxon>
        <taxon>metagenomes</taxon>
        <taxon>ecological metagenomes</taxon>
    </lineage>
</organism>
<dbReference type="InterPro" id="IPR013320">
    <property type="entry name" value="ConA-like_dom_sf"/>
</dbReference>
<feature type="non-terminal residue" evidence="1">
    <location>
        <position position="190"/>
    </location>
</feature>
<dbReference type="EMBL" id="UINC01055275">
    <property type="protein sequence ID" value="SVB73959.1"/>
    <property type="molecule type" value="Genomic_DNA"/>
</dbReference>
<dbReference type="AlphaFoldDB" id="A0A382GGB2"/>
<protein>
    <recommendedName>
        <fullName evidence="2">LamG-like jellyroll fold domain-containing protein</fullName>
    </recommendedName>
</protein>
<evidence type="ECO:0000313" key="1">
    <source>
        <dbReference type="EMBL" id="SVB73959.1"/>
    </source>
</evidence>
<gene>
    <name evidence="1" type="ORF">METZ01_LOCUS226813</name>
</gene>
<dbReference type="Pfam" id="PF13385">
    <property type="entry name" value="Laminin_G_3"/>
    <property type="match status" value="1"/>
</dbReference>